<dbReference type="NCBIfam" id="TIGR00915">
    <property type="entry name" value="2A0602"/>
    <property type="match status" value="1"/>
</dbReference>
<dbReference type="SUPFAM" id="SSF82866">
    <property type="entry name" value="Multidrug efflux transporter AcrB transmembrane domain"/>
    <property type="match status" value="2"/>
</dbReference>
<comment type="similarity">
    <text evidence="2 9">Belongs to the resistance-nodulation-cell division (RND) (TC 2.A.6) family.</text>
</comment>
<evidence type="ECO:0000256" key="2">
    <source>
        <dbReference type="ARBA" id="ARBA00010942"/>
    </source>
</evidence>
<feature type="transmembrane region" description="Helical" evidence="9">
    <location>
        <begin position="392"/>
        <end position="412"/>
    </location>
</feature>
<evidence type="ECO:0000256" key="5">
    <source>
        <dbReference type="ARBA" id="ARBA00022519"/>
    </source>
</evidence>
<feature type="transmembrane region" description="Helical" evidence="9">
    <location>
        <begin position="998"/>
        <end position="1021"/>
    </location>
</feature>
<protein>
    <recommendedName>
        <fullName evidence="9">Efflux pump membrane transporter</fullName>
    </recommendedName>
</protein>
<feature type="transmembrane region" description="Helical" evidence="9">
    <location>
        <begin position="866"/>
        <end position="884"/>
    </location>
</feature>
<sequence length="1035" mass="110113">MAHFFIHRPVFAWVLAIAVMLVGAYSMTSLSISQYPDIAPTTVRISASYSGASAETVENSVTTVIENGLTGLDGLSYMTSSSSEGSASVSLTFDDSVDPDMAQVQVQNKLQLVESQLPDSVTSAGVSVTRSTSSILMVGALVSEDGNYTSLELGDILSSTILDAVQRTDGVGSVSVFGTEYAMRIWLNPTRLYEYQLTAADVTTAVSEQNTNVTVGSLGAQPTVQGQQYTVSLSAQSQLTSIEDFENILLKTNSDGSAVYLADVATVELAEEDYGSSSRYNGHPAAGFGVNLATGSNAVDTAEAVREVIDGLESAFPVGVTVEYPYDTSPFVEESIEQVYHTLIEAVVLVFLIILLFLQSWRATIIPTIAVPVVLLGTFGVLAAFGMSINTLSMFALVLAIGLLVDDAIVVVENVERVMKDEGLDPIAATEKSMGEISTALVGIVTVLSAVFLPMAFMSGSTGVIYKQFSVTIISAMVLSLFVALILTPAMCAQLLKADHGKQPIAPFRWFNARLDGLTHGYGSAINRLALRPFRMMIVLGLVGLGAYSLYDRLPSSFLPTEDQGVLMAIVELPQGSTVRQTEQMVSTIEDHLLTHESEAITSVFANVGFSFGGTGQNYAMMFIKLKDYEERPGDSASDLMNRLNGAFSQSRLGTVFALLPPAIPGLGTSSGFTMYLVDQSGVGQEGLSAAADQLVALATQDGRVANLRGNDAATEPALRLQIDQQKAEALGVSLSDVNSMLSTVFSGSTVNDFPLGNDLRGVIVQGDAEWRMQPEDINQWYVRNDSSEMVPLSAFVTQEWVSLTPQLARYGGTRALEISGEAAAGLSSGDAMIVMEELTAGLDGTFAPAWTGLSYQERLSGNQEVTLYALSALVVFLCLAALYESWSVPFAVMLSVPVGILGALAATWYFGQSNDVYFKVGLLTTIGLAARNAILIVEFAEHLRSQGMALVEAAVSASRQRLRPILMTSLAFGFGITPLVLASGAGANAQKSIGTGMLGGIVFSAVIGIVMIPVFYVAVIKTTAIFRPRMEKEQ</sequence>
<proteinExistence type="inferred from homology"/>
<dbReference type="Gene3D" id="3.30.70.1430">
    <property type="entry name" value="Multidrug efflux transporter AcrB pore domain"/>
    <property type="match status" value="2"/>
</dbReference>
<reference evidence="11" key="1">
    <citation type="submission" date="2017-09" db="EMBL/GenBank/DDBJ databases">
        <authorList>
            <person name="Varghese N."/>
            <person name="Submissions S."/>
        </authorList>
    </citation>
    <scope>NUCLEOTIDE SEQUENCE [LARGE SCALE GENOMIC DNA]</scope>
    <source>
        <strain evidence="11">C7</strain>
    </source>
</reference>
<dbReference type="Proteomes" id="UP000220034">
    <property type="component" value="Unassembled WGS sequence"/>
</dbReference>
<dbReference type="NCBIfam" id="NF000282">
    <property type="entry name" value="RND_permease_1"/>
    <property type="match status" value="1"/>
</dbReference>
<dbReference type="GO" id="GO:0042910">
    <property type="term" value="F:xenobiotic transmembrane transporter activity"/>
    <property type="evidence" value="ECO:0007669"/>
    <property type="project" value="TreeGrafter"/>
</dbReference>
<gene>
    <name evidence="10" type="ORF">SAMN06273572_105274</name>
</gene>
<evidence type="ECO:0000256" key="6">
    <source>
        <dbReference type="ARBA" id="ARBA00022692"/>
    </source>
</evidence>
<keyword evidence="5 9" id="KW-0997">Cell inner membrane</keyword>
<keyword evidence="7 9" id="KW-1133">Transmembrane helix</keyword>
<dbReference type="GO" id="GO:0009636">
    <property type="term" value="P:response to toxic substance"/>
    <property type="evidence" value="ECO:0007669"/>
    <property type="project" value="UniProtKB-ARBA"/>
</dbReference>
<dbReference type="Gene3D" id="1.20.1640.10">
    <property type="entry name" value="Multidrug efflux transporter AcrB transmembrane domain"/>
    <property type="match status" value="2"/>
</dbReference>
<feature type="transmembrane region" description="Helical" evidence="9">
    <location>
        <begin position="365"/>
        <end position="386"/>
    </location>
</feature>
<keyword evidence="4" id="KW-1003">Cell membrane</keyword>
<dbReference type="GO" id="GO:0005886">
    <property type="term" value="C:plasma membrane"/>
    <property type="evidence" value="ECO:0007669"/>
    <property type="project" value="UniProtKB-SubCell"/>
</dbReference>
<name>A0A2C9CUD6_9RHOB</name>
<dbReference type="Pfam" id="PF00873">
    <property type="entry name" value="ACR_tran"/>
    <property type="match status" value="1"/>
</dbReference>
<feature type="transmembrane region" description="Helical" evidence="9">
    <location>
        <begin position="433"/>
        <end position="457"/>
    </location>
</feature>
<dbReference type="InterPro" id="IPR001036">
    <property type="entry name" value="Acrflvin-R"/>
</dbReference>
<dbReference type="SUPFAM" id="SSF82714">
    <property type="entry name" value="Multidrug efflux transporter AcrB TolC docking domain, DN and DC subdomains"/>
    <property type="match status" value="2"/>
</dbReference>
<organism evidence="10 11">
    <name type="scientific">Pontivivens marinum</name>
    <dbReference type="NCBI Taxonomy" id="1690039"/>
    <lineage>
        <taxon>Bacteria</taxon>
        <taxon>Pseudomonadati</taxon>
        <taxon>Pseudomonadota</taxon>
        <taxon>Alphaproteobacteria</taxon>
        <taxon>Rhodobacterales</taxon>
        <taxon>Paracoccaceae</taxon>
        <taxon>Pontivivens</taxon>
    </lineage>
</organism>
<evidence type="ECO:0000313" key="11">
    <source>
        <dbReference type="Proteomes" id="UP000220034"/>
    </source>
</evidence>
<accession>A0A2C9CUD6</accession>
<dbReference type="InterPro" id="IPR027463">
    <property type="entry name" value="AcrB_DN_DC_subdom"/>
</dbReference>
<evidence type="ECO:0000256" key="9">
    <source>
        <dbReference type="RuleBase" id="RU364070"/>
    </source>
</evidence>
<dbReference type="FunFam" id="3.30.70.1430:FF:000001">
    <property type="entry name" value="Efflux pump membrane transporter"/>
    <property type="match status" value="1"/>
</dbReference>
<dbReference type="RefSeq" id="WP_097930793.1">
    <property type="nucleotide sequence ID" value="NZ_OCTN01000005.1"/>
</dbReference>
<keyword evidence="6 9" id="KW-0812">Transmembrane</keyword>
<comment type="caution">
    <text evidence="9">Lacks conserved residue(s) required for the propagation of feature annotation.</text>
</comment>
<dbReference type="Gene3D" id="3.30.70.1320">
    <property type="entry name" value="Multidrug efflux transporter AcrB pore domain like"/>
    <property type="match status" value="1"/>
</dbReference>
<feature type="transmembrane region" description="Helical" evidence="9">
    <location>
        <begin position="339"/>
        <end position="358"/>
    </location>
</feature>
<evidence type="ECO:0000256" key="8">
    <source>
        <dbReference type="ARBA" id="ARBA00023136"/>
    </source>
</evidence>
<dbReference type="OrthoDB" id="9807350at2"/>
<feature type="transmembrane region" description="Helical" evidence="9">
    <location>
        <begin position="534"/>
        <end position="551"/>
    </location>
</feature>
<dbReference type="PRINTS" id="PR00702">
    <property type="entry name" value="ACRIFLAVINRP"/>
</dbReference>
<dbReference type="AlphaFoldDB" id="A0A2C9CUD6"/>
<feature type="transmembrane region" description="Helical" evidence="9">
    <location>
        <begin position="469"/>
        <end position="487"/>
    </location>
</feature>
<dbReference type="InterPro" id="IPR004764">
    <property type="entry name" value="MdtF-like"/>
</dbReference>
<evidence type="ECO:0000256" key="4">
    <source>
        <dbReference type="ARBA" id="ARBA00022475"/>
    </source>
</evidence>
<keyword evidence="3 9" id="KW-0813">Transport</keyword>
<dbReference type="Gene3D" id="3.30.2090.10">
    <property type="entry name" value="Multidrug efflux transporter AcrB TolC docking domain, DN and DC subdomains"/>
    <property type="match status" value="2"/>
</dbReference>
<evidence type="ECO:0000256" key="1">
    <source>
        <dbReference type="ARBA" id="ARBA00004429"/>
    </source>
</evidence>
<feature type="transmembrane region" description="Helical" evidence="9">
    <location>
        <begin position="966"/>
        <end position="986"/>
    </location>
</feature>
<evidence type="ECO:0000256" key="3">
    <source>
        <dbReference type="ARBA" id="ARBA00022448"/>
    </source>
</evidence>
<dbReference type="GO" id="GO:0015562">
    <property type="term" value="F:efflux transmembrane transporter activity"/>
    <property type="evidence" value="ECO:0007669"/>
    <property type="project" value="InterPro"/>
</dbReference>
<evidence type="ECO:0000256" key="7">
    <source>
        <dbReference type="ARBA" id="ARBA00022989"/>
    </source>
</evidence>
<feature type="transmembrane region" description="Helical" evidence="9">
    <location>
        <begin position="891"/>
        <end position="911"/>
    </location>
</feature>
<dbReference type="Gene3D" id="3.30.70.1440">
    <property type="entry name" value="Multidrug efflux transporter AcrB pore domain"/>
    <property type="match status" value="1"/>
</dbReference>
<dbReference type="PANTHER" id="PTHR32063">
    <property type="match status" value="1"/>
</dbReference>
<comment type="subcellular location">
    <subcellularLocation>
        <location evidence="1 9">Cell inner membrane</location>
        <topology evidence="1 9">Multi-pass membrane protein</topology>
    </subcellularLocation>
</comment>
<dbReference type="PANTHER" id="PTHR32063:SF13">
    <property type="entry name" value="MULTIDRUG EFFLUX PUMP SUBUNIT ACRB-RELATED"/>
    <property type="match status" value="1"/>
</dbReference>
<dbReference type="SUPFAM" id="SSF82693">
    <property type="entry name" value="Multidrug efflux transporter AcrB pore domain, PN1, PN2, PC1 and PC2 subdomains"/>
    <property type="match status" value="4"/>
</dbReference>
<dbReference type="EMBL" id="OCTN01000005">
    <property type="protein sequence ID" value="SOH94848.1"/>
    <property type="molecule type" value="Genomic_DNA"/>
</dbReference>
<evidence type="ECO:0000313" key="10">
    <source>
        <dbReference type="EMBL" id="SOH94848.1"/>
    </source>
</evidence>
<keyword evidence="8 9" id="KW-0472">Membrane</keyword>
<keyword evidence="11" id="KW-1185">Reference proteome</keyword>
<dbReference type="FunFam" id="1.20.1640.10:FF:000001">
    <property type="entry name" value="Efflux pump membrane transporter"/>
    <property type="match status" value="1"/>
</dbReference>